<dbReference type="EMBL" id="VSRR010001097">
    <property type="protein sequence ID" value="MPC22524.1"/>
    <property type="molecule type" value="Genomic_DNA"/>
</dbReference>
<comment type="caution">
    <text evidence="2">The sequence shown here is derived from an EMBL/GenBank/DDBJ whole genome shotgun (WGS) entry which is preliminary data.</text>
</comment>
<reference evidence="2 3" key="1">
    <citation type="submission" date="2019-05" db="EMBL/GenBank/DDBJ databases">
        <title>Another draft genome of Portunus trituberculatus and its Hox gene families provides insights of decapod evolution.</title>
        <authorList>
            <person name="Jeong J.-H."/>
            <person name="Song I."/>
            <person name="Kim S."/>
            <person name="Choi T."/>
            <person name="Kim D."/>
            <person name="Ryu S."/>
            <person name="Kim W."/>
        </authorList>
    </citation>
    <scope>NUCLEOTIDE SEQUENCE [LARGE SCALE GENOMIC DNA]</scope>
    <source>
        <tissue evidence="2">Muscle</tissue>
    </source>
</reference>
<evidence type="ECO:0000313" key="2">
    <source>
        <dbReference type="EMBL" id="MPC22524.1"/>
    </source>
</evidence>
<evidence type="ECO:0000256" key="1">
    <source>
        <dbReference type="SAM" id="MobiDB-lite"/>
    </source>
</evidence>
<accession>A0A5B7DNC4</accession>
<dbReference type="AlphaFoldDB" id="A0A5B7DNC4"/>
<name>A0A5B7DNC4_PORTR</name>
<protein>
    <submittedName>
        <fullName evidence="2">Uncharacterized protein</fullName>
    </submittedName>
</protein>
<evidence type="ECO:0000313" key="3">
    <source>
        <dbReference type="Proteomes" id="UP000324222"/>
    </source>
</evidence>
<organism evidence="2 3">
    <name type="scientific">Portunus trituberculatus</name>
    <name type="common">Swimming crab</name>
    <name type="synonym">Neptunus trituberculatus</name>
    <dbReference type="NCBI Taxonomy" id="210409"/>
    <lineage>
        <taxon>Eukaryota</taxon>
        <taxon>Metazoa</taxon>
        <taxon>Ecdysozoa</taxon>
        <taxon>Arthropoda</taxon>
        <taxon>Crustacea</taxon>
        <taxon>Multicrustacea</taxon>
        <taxon>Malacostraca</taxon>
        <taxon>Eumalacostraca</taxon>
        <taxon>Eucarida</taxon>
        <taxon>Decapoda</taxon>
        <taxon>Pleocyemata</taxon>
        <taxon>Brachyura</taxon>
        <taxon>Eubrachyura</taxon>
        <taxon>Portunoidea</taxon>
        <taxon>Portunidae</taxon>
        <taxon>Portuninae</taxon>
        <taxon>Portunus</taxon>
    </lineage>
</organism>
<dbReference type="Proteomes" id="UP000324222">
    <property type="component" value="Unassembled WGS sequence"/>
</dbReference>
<gene>
    <name evidence="2" type="ORF">E2C01_015541</name>
</gene>
<feature type="compositionally biased region" description="Polar residues" evidence="1">
    <location>
        <begin position="51"/>
        <end position="71"/>
    </location>
</feature>
<keyword evidence="3" id="KW-1185">Reference proteome</keyword>
<feature type="region of interest" description="Disordered" evidence="1">
    <location>
        <begin position="38"/>
        <end position="72"/>
    </location>
</feature>
<proteinExistence type="predicted"/>
<sequence>MMNQILKSVSCDVEITFICHFTHKNALKNLHHSKLEPFGKAQPVTHPQPRLNLNSATQTTTNREAVSSEEQVLSPAKPCKTLPSPVKTCQALLTSVKACQTPTSFCQPLPIPPDHCQALFSLIKPC</sequence>